<dbReference type="InterPro" id="IPR014245">
    <property type="entry name" value="Spore_III_AF"/>
</dbReference>
<organism evidence="2 3">
    <name type="scientific">Aquibacillus koreensis</name>
    <dbReference type="NCBI Taxonomy" id="279446"/>
    <lineage>
        <taxon>Bacteria</taxon>
        <taxon>Bacillati</taxon>
        <taxon>Bacillota</taxon>
        <taxon>Bacilli</taxon>
        <taxon>Bacillales</taxon>
        <taxon>Bacillaceae</taxon>
        <taxon>Aquibacillus</taxon>
    </lineage>
</organism>
<keyword evidence="1" id="KW-0812">Transmembrane</keyword>
<dbReference type="NCBIfam" id="TIGR02896">
    <property type="entry name" value="spore_III_AF"/>
    <property type="match status" value="1"/>
</dbReference>
<gene>
    <name evidence="2" type="primary">spoIIIAF</name>
    <name evidence="2" type="ORF">NC661_01035</name>
</gene>
<keyword evidence="3" id="KW-1185">Reference proteome</keyword>
<accession>A0A9X3WKI1</accession>
<reference evidence="2" key="1">
    <citation type="submission" date="2022-06" db="EMBL/GenBank/DDBJ databases">
        <title>Aquibacillus sp. a new bacterium isolated from soil saline samples.</title>
        <authorList>
            <person name="Galisteo C."/>
            <person name="De La Haba R."/>
            <person name="Sanchez-Porro C."/>
            <person name="Ventosa A."/>
        </authorList>
    </citation>
    <scope>NUCLEOTIDE SEQUENCE</scope>
    <source>
        <strain evidence="2">JCM 12387</strain>
    </source>
</reference>
<name>A0A9X3WKI1_9BACI</name>
<sequence length="189" mass="21584">MIIELLLPNSSMKKYINMVVGLLLILIFLQPLFHLFQVDVESLVDNTSPFFNTAIEDEEMKNSIELKKSEIQQVQAAYVVEEMAVQMKKQVEEGLSEQYGVAIKEISFELDKEEQAAITLESLKTIYVTLMKVDEQKMGAVQEVVISVDDPDTSEELPPEIEDITSFLYESWQLEEEDQDISILWEGGV</sequence>
<comment type="caution">
    <text evidence="2">The sequence shown here is derived from an EMBL/GenBank/DDBJ whole genome shotgun (WGS) entry which is preliminary data.</text>
</comment>
<dbReference type="Proteomes" id="UP001145072">
    <property type="component" value="Unassembled WGS sequence"/>
</dbReference>
<protein>
    <submittedName>
        <fullName evidence="2">Stage III sporulation protein AF</fullName>
    </submittedName>
</protein>
<keyword evidence="1" id="KW-1133">Transmembrane helix</keyword>
<evidence type="ECO:0000313" key="3">
    <source>
        <dbReference type="Proteomes" id="UP001145072"/>
    </source>
</evidence>
<keyword evidence="1" id="KW-0472">Membrane</keyword>
<evidence type="ECO:0000313" key="2">
    <source>
        <dbReference type="EMBL" id="MDC3418969.1"/>
    </source>
</evidence>
<dbReference type="Pfam" id="PF09581">
    <property type="entry name" value="Spore_III_AF"/>
    <property type="match status" value="1"/>
</dbReference>
<dbReference type="EMBL" id="JAMQJZ010000001">
    <property type="protein sequence ID" value="MDC3418969.1"/>
    <property type="molecule type" value="Genomic_DNA"/>
</dbReference>
<proteinExistence type="predicted"/>
<evidence type="ECO:0000256" key="1">
    <source>
        <dbReference type="SAM" id="Phobius"/>
    </source>
</evidence>
<feature type="transmembrane region" description="Helical" evidence="1">
    <location>
        <begin position="15"/>
        <end position="36"/>
    </location>
</feature>
<dbReference type="AlphaFoldDB" id="A0A9X3WKI1"/>